<protein>
    <recommendedName>
        <fullName evidence="8 10">Phosphate acyltransferase</fullName>
        <ecNumber evidence="8 10">2.3.1.274</ecNumber>
    </recommendedName>
    <alternativeName>
        <fullName evidence="10">Acyl-ACP phosphotransacylase</fullName>
    </alternativeName>
    <alternativeName>
        <fullName evidence="10">Acyl-[acyl-carrier-protein]--phosphate acyltransferase</fullName>
    </alternativeName>
    <alternativeName>
        <fullName evidence="10">Phosphate-acyl-ACP acyltransferase</fullName>
    </alternativeName>
</protein>
<keyword evidence="4 10" id="KW-0808">Transferase</keyword>
<keyword evidence="3 10" id="KW-0444">Lipid biosynthesis</keyword>
<dbReference type="Pfam" id="PF02504">
    <property type="entry name" value="FA_synthesis"/>
    <property type="match status" value="1"/>
</dbReference>
<dbReference type="GO" id="GO:0016746">
    <property type="term" value="F:acyltransferase activity"/>
    <property type="evidence" value="ECO:0007669"/>
    <property type="project" value="UniProtKB-KW"/>
</dbReference>
<evidence type="ECO:0000256" key="3">
    <source>
        <dbReference type="ARBA" id="ARBA00022516"/>
    </source>
</evidence>
<dbReference type="Gene3D" id="3.40.718.10">
    <property type="entry name" value="Isopropylmalate Dehydrogenase"/>
    <property type="match status" value="1"/>
</dbReference>
<comment type="subunit">
    <text evidence="9 10">Homodimer. Probably interacts with PlsY.</text>
</comment>
<dbReference type="EC" id="2.3.1.274" evidence="8 10"/>
<keyword evidence="7 10" id="KW-1208">Phospholipid metabolism</keyword>
<keyword evidence="5 10" id="KW-0443">Lipid metabolism</keyword>
<comment type="pathway">
    <text evidence="10">Lipid metabolism; phospholipid metabolism.</text>
</comment>
<dbReference type="InterPro" id="IPR003664">
    <property type="entry name" value="FA_synthesis"/>
</dbReference>
<dbReference type="InterPro" id="IPR012281">
    <property type="entry name" value="Phospholipid_synth_PlsX-like"/>
</dbReference>
<dbReference type="Proteomes" id="UP001501321">
    <property type="component" value="Unassembled WGS sequence"/>
</dbReference>
<dbReference type="PANTHER" id="PTHR30100">
    <property type="entry name" value="FATTY ACID/PHOSPHOLIPID SYNTHESIS PROTEIN PLSX"/>
    <property type="match status" value="1"/>
</dbReference>
<evidence type="ECO:0000313" key="11">
    <source>
        <dbReference type="EMBL" id="GAA4492573.1"/>
    </source>
</evidence>
<accession>A0ABP8PWZ5</accession>
<comment type="subcellular location">
    <subcellularLocation>
        <location evidence="10">Cytoplasm</location>
    </subcellularLocation>
    <text evidence="10">Associated with the membrane possibly through PlsY.</text>
</comment>
<comment type="caution">
    <text evidence="11">The sequence shown here is derived from an EMBL/GenBank/DDBJ whole genome shotgun (WGS) entry which is preliminary data.</text>
</comment>
<comment type="similarity">
    <text evidence="10">Belongs to the PlsX family.</text>
</comment>
<evidence type="ECO:0000256" key="8">
    <source>
        <dbReference type="ARBA" id="ARBA00024069"/>
    </source>
</evidence>
<evidence type="ECO:0000256" key="9">
    <source>
        <dbReference type="ARBA" id="ARBA00046608"/>
    </source>
</evidence>
<evidence type="ECO:0000256" key="10">
    <source>
        <dbReference type="HAMAP-Rule" id="MF_00019"/>
    </source>
</evidence>
<organism evidence="11 12">
    <name type="scientific">Pseudaeromonas paramecii</name>
    <dbReference type="NCBI Taxonomy" id="2138166"/>
    <lineage>
        <taxon>Bacteria</taxon>
        <taxon>Pseudomonadati</taxon>
        <taxon>Pseudomonadota</taxon>
        <taxon>Gammaproteobacteria</taxon>
        <taxon>Aeromonadales</taxon>
        <taxon>Aeromonadaceae</taxon>
        <taxon>Pseudaeromonas</taxon>
    </lineage>
</organism>
<evidence type="ECO:0000256" key="2">
    <source>
        <dbReference type="ARBA" id="ARBA00022490"/>
    </source>
</evidence>
<dbReference type="NCBIfam" id="TIGR00182">
    <property type="entry name" value="plsX"/>
    <property type="match status" value="1"/>
</dbReference>
<sequence length="269" mass="29145">MDDKPAYALRHLPDSSMRIALELLQAGEAQACVSAGNTGALMGMARHVLKRVHGVERPALTTSIPTVAGGKSVLLDLGANVNCTPEHLHQFALMGSVVAEYVHGIPRPRVALLNIGVEQNKGNDEVREAAARLAVDSRLNYTGFIEGDALFAGQADVIVCDGFVGNIALKTAEGMVRLLSQSGAQTRSPYANWLQWLLRRYMRRRLSHLNPDQYNGASLLGLRGIVIKSHGRAEICAFFNAIEQAIAEVDRCLPVQIAQRFESHTITGA</sequence>
<comment type="function">
    <text evidence="10">Catalyzes the reversible formation of acyl-phosphate (acyl-PO(4)) from acyl-[acyl-carrier-protein] (acyl-ACP). This enzyme utilizes acyl-ACP as fatty acyl donor, but not acyl-CoA.</text>
</comment>
<keyword evidence="12" id="KW-1185">Reference proteome</keyword>
<dbReference type="PANTHER" id="PTHR30100:SF1">
    <property type="entry name" value="PHOSPHATE ACYLTRANSFERASE"/>
    <property type="match status" value="1"/>
</dbReference>
<evidence type="ECO:0000256" key="6">
    <source>
        <dbReference type="ARBA" id="ARBA00023209"/>
    </source>
</evidence>
<evidence type="ECO:0000256" key="4">
    <source>
        <dbReference type="ARBA" id="ARBA00022679"/>
    </source>
</evidence>
<evidence type="ECO:0000256" key="1">
    <source>
        <dbReference type="ARBA" id="ARBA00001232"/>
    </source>
</evidence>
<dbReference type="EMBL" id="BAABFC010000001">
    <property type="protein sequence ID" value="GAA4492573.1"/>
    <property type="molecule type" value="Genomic_DNA"/>
</dbReference>
<gene>
    <name evidence="10 11" type="primary">plsX</name>
    <name evidence="11" type="ORF">GCM10023095_01230</name>
</gene>
<keyword evidence="11" id="KW-0012">Acyltransferase</keyword>
<proteinExistence type="inferred from homology"/>
<reference evidence="12" key="1">
    <citation type="journal article" date="2019" name="Int. J. Syst. Evol. Microbiol.">
        <title>The Global Catalogue of Microorganisms (GCM) 10K type strain sequencing project: providing services to taxonomists for standard genome sequencing and annotation.</title>
        <authorList>
            <consortium name="The Broad Institute Genomics Platform"/>
            <consortium name="The Broad Institute Genome Sequencing Center for Infectious Disease"/>
            <person name="Wu L."/>
            <person name="Ma J."/>
        </authorList>
    </citation>
    <scope>NUCLEOTIDE SEQUENCE [LARGE SCALE GENOMIC DNA]</scope>
    <source>
        <strain evidence="12">JCM 32226</strain>
    </source>
</reference>
<evidence type="ECO:0000256" key="7">
    <source>
        <dbReference type="ARBA" id="ARBA00023264"/>
    </source>
</evidence>
<evidence type="ECO:0000313" key="12">
    <source>
        <dbReference type="Proteomes" id="UP001501321"/>
    </source>
</evidence>
<comment type="catalytic activity">
    <reaction evidence="1 10">
        <text>a fatty acyl-[ACP] + phosphate = an acyl phosphate + holo-[ACP]</text>
        <dbReference type="Rhea" id="RHEA:42292"/>
        <dbReference type="Rhea" id="RHEA-COMP:9685"/>
        <dbReference type="Rhea" id="RHEA-COMP:14125"/>
        <dbReference type="ChEBI" id="CHEBI:43474"/>
        <dbReference type="ChEBI" id="CHEBI:59918"/>
        <dbReference type="ChEBI" id="CHEBI:64479"/>
        <dbReference type="ChEBI" id="CHEBI:138651"/>
        <dbReference type="EC" id="2.3.1.274"/>
    </reaction>
</comment>
<evidence type="ECO:0000256" key="5">
    <source>
        <dbReference type="ARBA" id="ARBA00023098"/>
    </source>
</evidence>
<keyword evidence="6 10" id="KW-0594">Phospholipid biosynthesis</keyword>
<name>A0ABP8PWZ5_9GAMM</name>
<keyword evidence="2 10" id="KW-0963">Cytoplasm</keyword>
<dbReference type="SUPFAM" id="SSF53659">
    <property type="entry name" value="Isocitrate/Isopropylmalate dehydrogenase-like"/>
    <property type="match status" value="1"/>
</dbReference>
<dbReference type="HAMAP" id="MF_00019">
    <property type="entry name" value="PlsX"/>
    <property type="match status" value="1"/>
</dbReference>